<keyword evidence="3" id="KW-0812">Transmembrane</keyword>
<dbReference type="GO" id="GO:0022857">
    <property type="term" value="F:transmembrane transporter activity"/>
    <property type="evidence" value="ECO:0007669"/>
    <property type="project" value="InterPro"/>
</dbReference>
<proteinExistence type="inferred from homology"/>
<feature type="transmembrane region" description="Helical" evidence="3">
    <location>
        <begin position="341"/>
        <end position="361"/>
    </location>
</feature>
<dbReference type="InterPro" id="IPR011701">
    <property type="entry name" value="MFS"/>
</dbReference>
<feature type="transmembrane region" description="Helical" evidence="3">
    <location>
        <begin position="202"/>
        <end position="221"/>
    </location>
</feature>
<feature type="non-terminal residue" evidence="4">
    <location>
        <position position="1"/>
    </location>
</feature>
<keyword evidence="3" id="KW-0472">Membrane</keyword>
<dbReference type="AlphaFoldDB" id="A0A8H7BAK3"/>
<gene>
    <name evidence="4" type="ORF">GT037_004534</name>
</gene>
<organism evidence="4 5">
    <name type="scientific">Alternaria burnsii</name>
    <dbReference type="NCBI Taxonomy" id="1187904"/>
    <lineage>
        <taxon>Eukaryota</taxon>
        <taxon>Fungi</taxon>
        <taxon>Dikarya</taxon>
        <taxon>Ascomycota</taxon>
        <taxon>Pezizomycotina</taxon>
        <taxon>Dothideomycetes</taxon>
        <taxon>Pleosporomycetidae</taxon>
        <taxon>Pleosporales</taxon>
        <taxon>Pleosporineae</taxon>
        <taxon>Pleosporaceae</taxon>
        <taxon>Alternaria</taxon>
        <taxon>Alternaria sect. Alternaria</taxon>
    </lineage>
</organism>
<sequence length="467" mass="50346">KYGSGEANIRGRVSCTLTTSSACDKMAAIGPDPPAEEFNHIAEEDFRPTKQEVSATFDVTRVVSIEPPPNGGWVAWSQVLGGHIITFFTWGFITSFGMFQAHYTSIGLSTPSNISWIGALTVFLLLSVPLWSGAASDTGHFKLVLRMGIGLWLVGIFMTSICKEYWQFVLAQGFCIGLANGCMFVPMVSVISTYFDATKRSFAISITLCGSGTGGLVIPIMLNRLIDRIGFGWAVRTLGFMALVMLLIAERLLKKRLPPKSSVKMLEPSELKDPVFDLFILGSVFCFAGLWFAFFYINAFARRTLSMTLEESIPLLLVLNGVGIPGRLLPAYIADHYCRPLTISLIVSFVTALLLYCWAAINSTAGMYAFAALYGLFAAALQAMFPATLADLTLDNKKIGTRMGMGFALSSFGCLIGGPGGGALVEAGNGSYLYGQVLAGSCGVLGFTCFLTAALIHKKKAKQLDDV</sequence>
<dbReference type="PANTHER" id="PTHR11360:SF130">
    <property type="entry name" value="MAJOR FACILITATOR SUPERFAMILY (MFS) PROFILE DOMAIN-CONTAINING PROTEIN-RELATED"/>
    <property type="match status" value="1"/>
</dbReference>
<dbReference type="SUPFAM" id="SSF103473">
    <property type="entry name" value="MFS general substrate transporter"/>
    <property type="match status" value="1"/>
</dbReference>
<feature type="transmembrane region" description="Helical" evidence="3">
    <location>
        <begin position="233"/>
        <end position="253"/>
    </location>
</feature>
<evidence type="ECO:0000313" key="4">
    <source>
        <dbReference type="EMBL" id="KAF7677675.1"/>
    </source>
</evidence>
<evidence type="ECO:0000256" key="2">
    <source>
        <dbReference type="ARBA" id="ARBA00006727"/>
    </source>
</evidence>
<comment type="subcellular location">
    <subcellularLocation>
        <location evidence="1">Membrane</location>
        <topology evidence="1">Multi-pass membrane protein</topology>
    </subcellularLocation>
</comment>
<feature type="transmembrane region" description="Helical" evidence="3">
    <location>
        <begin position="73"/>
        <end position="93"/>
    </location>
</feature>
<reference evidence="4" key="2">
    <citation type="submission" date="2020-08" db="EMBL/GenBank/DDBJ databases">
        <title>Draft Genome Sequence of Cumin Blight Pathogen Alternaria burnsii.</title>
        <authorList>
            <person name="Feng Z."/>
        </authorList>
    </citation>
    <scope>NUCLEOTIDE SEQUENCE</scope>
    <source>
        <strain evidence="4">CBS107.38</strain>
    </source>
</reference>
<feature type="transmembrane region" description="Helical" evidence="3">
    <location>
        <begin position="367"/>
        <end position="394"/>
    </location>
</feature>
<feature type="transmembrane region" description="Helical" evidence="3">
    <location>
        <begin position="113"/>
        <end position="131"/>
    </location>
</feature>
<feature type="transmembrane region" description="Helical" evidence="3">
    <location>
        <begin position="313"/>
        <end position="334"/>
    </location>
</feature>
<comment type="caution">
    <text evidence="4">The sequence shown here is derived from an EMBL/GenBank/DDBJ whole genome shotgun (WGS) entry which is preliminary data.</text>
</comment>
<dbReference type="Pfam" id="PF07690">
    <property type="entry name" value="MFS_1"/>
    <property type="match status" value="1"/>
</dbReference>
<feature type="transmembrane region" description="Helical" evidence="3">
    <location>
        <begin position="143"/>
        <end position="161"/>
    </location>
</feature>
<name>A0A8H7BAK3_9PLEO</name>
<feature type="transmembrane region" description="Helical" evidence="3">
    <location>
        <begin position="167"/>
        <end position="195"/>
    </location>
</feature>
<keyword evidence="5" id="KW-1185">Reference proteome</keyword>
<dbReference type="InterPro" id="IPR050327">
    <property type="entry name" value="Proton-linked_MCT"/>
</dbReference>
<protein>
    <submittedName>
        <fullName evidence="4">Mfs general substrate transporter</fullName>
    </submittedName>
</protein>
<evidence type="ECO:0000256" key="1">
    <source>
        <dbReference type="ARBA" id="ARBA00004141"/>
    </source>
</evidence>
<dbReference type="Proteomes" id="UP000596902">
    <property type="component" value="Unassembled WGS sequence"/>
</dbReference>
<feature type="transmembrane region" description="Helical" evidence="3">
    <location>
        <begin position="274"/>
        <end position="301"/>
    </location>
</feature>
<dbReference type="InterPro" id="IPR036259">
    <property type="entry name" value="MFS_trans_sf"/>
</dbReference>
<accession>A0A8H7BAK3</accession>
<reference evidence="4" key="1">
    <citation type="submission" date="2020-01" db="EMBL/GenBank/DDBJ databases">
        <authorList>
            <person name="Feng Z.H.Z."/>
        </authorList>
    </citation>
    <scope>NUCLEOTIDE SEQUENCE</scope>
    <source>
        <strain evidence="4">CBS107.38</strain>
    </source>
</reference>
<dbReference type="GeneID" id="62202759"/>
<dbReference type="GO" id="GO:0016020">
    <property type="term" value="C:membrane"/>
    <property type="evidence" value="ECO:0007669"/>
    <property type="project" value="UniProtKB-SubCell"/>
</dbReference>
<evidence type="ECO:0000313" key="5">
    <source>
        <dbReference type="Proteomes" id="UP000596902"/>
    </source>
</evidence>
<dbReference type="Gene3D" id="1.20.1250.20">
    <property type="entry name" value="MFS general substrate transporter like domains"/>
    <property type="match status" value="2"/>
</dbReference>
<evidence type="ECO:0000256" key="3">
    <source>
        <dbReference type="SAM" id="Phobius"/>
    </source>
</evidence>
<feature type="transmembrane region" description="Helical" evidence="3">
    <location>
        <begin position="437"/>
        <end position="456"/>
    </location>
</feature>
<feature type="transmembrane region" description="Helical" evidence="3">
    <location>
        <begin position="406"/>
        <end position="425"/>
    </location>
</feature>
<comment type="similarity">
    <text evidence="2">Belongs to the major facilitator superfamily. Monocarboxylate porter (TC 2.A.1.13) family.</text>
</comment>
<dbReference type="EMBL" id="JAAABM010000005">
    <property type="protein sequence ID" value="KAF7677675.1"/>
    <property type="molecule type" value="Genomic_DNA"/>
</dbReference>
<dbReference type="PANTHER" id="PTHR11360">
    <property type="entry name" value="MONOCARBOXYLATE TRANSPORTER"/>
    <property type="match status" value="1"/>
</dbReference>
<dbReference type="RefSeq" id="XP_038787853.1">
    <property type="nucleotide sequence ID" value="XM_038929581.1"/>
</dbReference>
<keyword evidence="3" id="KW-1133">Transmembrane helix</keyword>